<dbReference type="AlphaFoldDB" id="A0AAD4N5Z7"/>
<dbReference type="Pfam" id="PF03564">
    <property type="entry name" value="DUF1759"/>
    <property type="match status" value="1"/>
</dbReference>
<protein>
    <submittedName>
        <fullName evidence="4">Zinc knuckle family protein</fullName>
    </submittedName>
</protein>
<dbReference type="Proteomes" id="UP001201812">
    <property type="component" value="Unassembled WGS sequence"/>
</dbReference>
<reference evidence="4" key="1">
    <citation type="submission" date="2022-01" db="EMBL/GenBank/DDBJ databases">
        <title>Genome Sequence Resource for Two Populations of Ditylenchus destructor, the Migratory Endoparasitic Phytonematode.</title>
        <authorList>
            <person name="Zhang H."/>
            <person name="Lin R."/>
            <person name="Xie B."/>
        </authorList>
    </citation>
    <scope>NUCLEOTIDE SEQUENCE</scope>
    <source>
        <strain evidence="4">BazhouSP</strain>
    </source>
</reference>
<dbReference type="PROSITE" id="PS50158">
    <property type="entry name" value="ZF_CCHC"/>
    <property type="match status" value="1"/>
</dbReference>
<dbReference type="SMART" id="SM00343">
    <property type="entry name" value="ZnF_C2HC"/>
    <property type="match status" value="2"/>
</dbReference>
<dbReference type="GO" id="GO:0008270">
    <property type="term" value="F:zinc ion binding"/>
    <property type="evidence" value="ECO:0007669"/>
    <property type="project" value="UniProtKB-KW"/>
</dbReference>
<feature type="region of interest" description="Disordered" evidence="2">
    <location>
        <begin position="1"/>
        <end position="26"/>
    </location>
</feature>
<name>A0AAD4N5Z7_9BILA</name>
<organism evidence="4 5">
    <name type="scientific">Ditylenchus destructor</name>
    <dbReference type="NCBI Taxonomy" id="166010"/>
    <lineage>
        <taxon>Eukaryota</taxon>
        <taxon>Metazoa</taxon>
        <taxon>Ecdysozoa</taxon>
        <taxon>Nematoda</taxon>
        <taxon>Chromadorea</taxon>
        <taxon>Rhabditida</taxon>
        <taxon>Tylenchina</taxon>
        <taxon>Tylenchomorpha</taxon>
        <taxon>Sphaerularioidea</taxon>
        <taxon>Anguinidae</taxon>
        <taxon>Anguininae</taxon>
        <taxon>Ditylenchus</taxon>
    </lineage>
</organism>
<dbReference type="GO" id="GO:0019899">
    <property type="term" value="F:enzyme binding"/>
    <property type="evidence" value="ECO:0007669"/>
    <property type="project" value="UniProtKB-ARBA"/>
</dbReference>
<dbReference type="Pfam" id="PF00098">
    <property type="entry name" value="zf-CCHC"/>
    <property type="match status" value="1"/>
</dbReference>
<keyword evidence="1" id="KW-0862">Zinc</keyword>
<dbReference type="GO" id="GO:0003676">
    <property type="term" value="F:nucleic acid binding"/>
    <property type="evidence" value="ECO:0007669"/>
    <property type="project" value="InterPro"/>
</dbReference>
<dbReference type="EMBL" id="JAKKPZ010000006">
    <property type="protein sequence ID" value="KAI1719943.1"/>
    <property type="molecule type" value="Genomic_DNA"/>
</dbReference>
<accession>A0AAD4N5Z7</accession>
<evidence type="ECO:0000256" key="1">
    <source>
        <dbReference type="PROSITE-ProRule" id="PRU00047"/>
    </source>
</evidence>
<dbReference type="PANTHER" id="PTHR47331">
    <property type="entry name" value="PHD-TYPE DOMAIN-CONTAINING PROTEIN"/>
    <property type="match status" value="1"/>
</dbReference>
<dbReference type="Gene3D" id="4.10.60.10">
    <property type="entry name" value="Zinc finger, CCHC-type"/>
    <property type="match status" value="1"/>
</dbReference>
<evidence type="ECO:0000313" key="5">
    <source>
        <dbReference type="Proteomes" id="UP001201812"/>
    </source>
</evidence>
<gene>
    <name evidence="4" type="ORF">DdX_05305</name>
</gene>
<dbReference type="InterPro" id="IPR005312">
    <property type="entry name" value="DUF1759"/>
</dbReference>
<dbReference type="InterPro" id="IPR036875">
    <property type="entry name" value="Znf_CCHC_sf"/>
</dbReference>
<evidence type="ECO:0000313" key="4">
    <source>
        <dbReference type="EMBL" id="KAI1719943.1"/>
    </source>
</evidence>
<dbReference type="InterPro" id="IPR001878">
    <property type="entry name" value="Znf_CCHC"/>
</dbReference>
<keyword evidence="5" id="KW-1185">Reference proteome</keyword>
<feature type="compositionally biased region" description="Acidic residues" evidence="2">
    <location>
        <begin position="1"/>
        <end position="15"/>
    </location>
</feature>
<feature type="domain" description="CCHC-type" evidence="3">
    <location>
        <begin position="385"/>
        <end position="398"/>
    </location>
</feature>
<comment type="caution">
    <text evidence="4">The sequence shown here is derived from an EMBL/GenBank/DDBJ whole genome shotgun (WGS) entry which is preliminary data.</text>
</comment>
<evidence type="ECO:0000259" key="3">
    <source>
        <dbReference type="PROSITE" id="PS50158"/>
    </source>
</evidence>
<proteinExistence type="predicted"/>
<dbReference type="PANTHER" id="PTHR47331:SF1">
    <property type="entry name" value="GAG-LIKE PROTEIN"/>
    <property type="match status" value="1"/>
</dbReference>
<keyword evidence="1" id="KW-0863">Zinc-finger</keyword>
<dbReference type="SUPFAM" id="SSF57756">
    <property type="entry name" value="Retrovirus zinc finger-like domains"/>
    <property type="match status" value="1"/>
</dbReference>
<keyword evidence="1" id="KW-0479">Metal-binding</keyword>
<sequence length="789" mass="90933">MLMEEAGEIFDDEQDFPVPPDPNPPVTDKVKLRTFQSLVTRLDISHDESERVMLGLRNCLSNLHDIRVKMTEKERTADNVIYDDFMDNNDYVGPMKQLANLHSPELPKFDGDISNWLTFWSHFKYLVHDSKRLPPALKLKFLIDSCKGGPAQNLVDVFELKDEYYPLALSRLKERFNNTEEVKDALDHKLTVLAPMDGSLEDLSRFIDELENIFMRMEALGEPIDTRHIRALVIKKVPGYLIEKLHSAERHASQNNEQWTTDKMREFLKEHLALKQRTSRSLAEARAEYTGTPKRPPMFQPRALQFQTPEDPSNFHSFQDQPSTVSLFCTSAQNQRRNDSFSLSGFEQAKLPQPCLFCTSLEHRSTFCPLDIDGRRAILKSQRLCYKCLQIGHMARQCNKTCELCCLSHHKLICPKIWSRNKNISFSNSSPSQTPHTQVTSAFVLSIDTSKPPPGFGNHVHRQEIPLPPGFETKICDQYVLNSKSDFPIVSQFSDKNDSNVDSVCPENSEFVDSVPDHELDLSESGLFDFETTQKADLDGFIEDSYIGELYPEFQDNVILDFENLPSSQLFCTDNFEVDSSNSEPLIFLNLNLKINFHSRYYTITYTGISESTSRILKFELNNNVLLSLGTFHNPFPPIFKGHEIIHFPESQVGPNPLTNRIFVRICKSRSKAYYCLFSGFLPPDTVRFLLYFRNSESDISQHSICNVSPMRAVMMAKPMPDFMHWIGFVRFMFWMCPMPRYWMPNAPYARQQSCLEPSIVNQPHRMLDRAMKHCLPRLGKCECREAID</sequence>
<evidence type="ECO:0000256" key="2">
    <source>
        <dbReference type="SAM" id="MobiDB-lite"/>
    </source>
</evidence>